<accession>V4U075</accession>
<dbReference type="AlphaFoldDB" id="V4U075"/>
<gene>
    <name evidence="1" type="ORF">CICLE_v10010535mg</name>
</gene>
<organism evidence="1 2">
    <name type="scientific">Citrus clementina</name>
    <name type="common">Clementine</name>
    <name type="synonym">Citrus deliciosa x Citrus sinensis</name>
    <dbReference type="NCBI Taxonomy" id="85681"/>
    <lineage>
        <taxon>Eukaryota</taxon>
        <taxon>Viridiplantae</taxon>
        <taxon>Streptophyta</taxon>
        <taxon>Embryophyta</taxon>
        <taxon>Tracheophyta</taxon>
        <taxon>Spermatophyta</taxon>
        <taxon>Magnoliopsida</taxon>
        <taxon>eudicotyledons</taxon>
        <taxon>Gunneridae</taxon>
        <taxon>Pentapetalae</taxon>
        <taxon>rosids</taxon>
        <taxon>malvids</taxon>
        <taxon>Sapindales</taxon>
        <taxon>Rutaceae</taxon>
        <taxon>Aurantioideae</taxon>
        <taxon>Citrus</taxon>
    </lineage>
</organism>
<dbReference type="EMBL" id="KI535697">
    <property type="protein sequence ID" value="ESR66223.1"/>
    <property type="molecule type" value="Genomic_DNA"/>
</dbReference>
<sequence>MLLIMAKKSRLADNELFFNTWDVKPRVVETLPVDFINCTCDYVMEILHNGICSAAYLGLIRAFPLNSL</sequence>
<evidence type="ECO:0000313" key="1">
    <source>
        <dbReference type="EMBL" id="ESR66223.1"/>
    </source>
</evidence>
<dbReference type="Proteomes" id="UP000030687">
    <property type="component" value="Unassembled WGS sequence"/>
</dbReference>
<proteinExistence type="predicted"/>
<dbReference type="KEGG" id="cic:CICLE_v10010535mg"/>
<keyword evidence="2" id="KW-1185">Reference proteome</keyword>
<protein>
    <submittedName>
        <fullName evidence="1">Uncharacterized protein</fullName>
    </submittedName>
</protein>
<dbReference type="InParanoid" id="V4U075"/>
<evidence type="ECO:0000313" key="2">
    <source>
        <dbReference type="Proteomes" id="UP000030687"/>
    </source>
</evidence>
<reference evidence="1 2" key="1">
    <citation type="submission" date="2013-10" db="EMBL/GenBank/DDBJ databases">
        <authorList>
            <consortium name="International Citrus Genome Consortium"/>
            <person name="Jenkins J."/>
            <person name="Schmutz J."/>
            <person name="Prochnik S."/>
            <person name="Rokhsar D."/>
            <person name="Gmitter F."/>
            <person name="Ollitrault P."/>
            <person name="Machado M."/>
            <person name="Talon M."/>
            <person name="Wincker P."/>
            <person name="Jaillon O."/>
            <person name="Morgante M."/>
        </authorList>
    </citation>
    <scope>NUCLEOTIDE SEQUENCE</scope>
    <source>
        <strain evidence="2">cv. Clemenules</strain>
    </source>
</reference>
<name>V4U075_CITCL</name>
<dbReference type="Gramene" id="ESR66223">
    <property type="protein sequence ID" value="ESR66223"/>
    <property type="gene ID" value="CICLE_v10010535mg"/>
</dbReference>